<evidence type="ECO:0000256" key="8">
    <source>
        <dbReference type="ARBA" id="ARBA00022833"/>
    </source>
</evidence>
<name>A0ABS7VHL7_9HYPH</name>
<dbReference type="InterPro" id="IPR016193">
    <property type="entry name" value="Cytidine_deaminase-like"/>
</dbReference>
<dbReference type="EMBL" id="JAIRBM010000001">
    <property type="protein sequence ID" value="MBZ6074998.1"/>
    <property type="molecule type" value="Genomic_DNA"/>
</dbReference>
<keyword evidence="7 12" id="KW-0479">Metal-binding</keyword>
<dbReference type="Gene3D" id="3.40.140.10">
    <property type="entry name" value="Cytidine Deaminase, domain 2"/>
    <property type="match status" value="1"/>
</dbReference>
<dbReference type="PANTHER" id="PTHR38011">
    <property type="entry name" value="DIHYDROFOLATE REDUCTASE FAMILY PROTEIN (AFU_ORTHOLOGUE AFUA_8G06820)"/>
    <property type="match status" value="1"/>
</dbReference>
<evidence type="ECO:0000313" key="15">
    <source>
        <dbReference type="Proteomes" id="UP000704176"/>
    </source>
</evidence>
<keyword evidence="9 12" id="KW-0521">NADP</keyword>
<evidence type="ECO:0000259" key="13">
    <source>
        <dbReference type="PROSITE" id="PS51747"/>
    </source>
</evidence>
<dbReference type="CDD" id="cd01284">
    <property type="entry name" value="Riboflavin_deaminase-reductase"/>
    <property type="match status" value="1"/>
</dbReference>
<dbReference type="PIRSF" id="PIRSF006769">
    <property type="entry name" value="RibD"/>
    <property type="match status" value="1"/>
</dbReference>
<comment type="cofactor">
    <cofactor evidence="12">
        <name>Zn(2+)</name>
        <dbReference type="ChEBI" id="CHEBI:29105"/>
    </cofactor>
    <text evidence="12">Binds 1 zinc ion.</text>
</comment>
<dbReference type="InterPro" id="IPR016192">
    <property type="entry name" value="APOBEC/CMP_deaminase_Zn-bd"/>
</dbReference>
<dbReference type="InterPro" id="IPR002125">
    <property type="entry name" value="CMP_dCMP_dom"/>
</dbReference>
<comment type="pathway">
    <text evidence="3 12">Cofactor biosynthesis; riboflavin biosynthesis; 5-amino-6-(D-ribitylamino)uracil from GTP: step 3/4.</text>
</comment>
<dbReference type="PANTHER" id="PTHR38011:SF7">
    <property type="entry name" value="2,5-DIAMINO-6-RIBOSYLAMINO-4(3H)-PYRIMIDINONE 5'-PHOSPHATE REDUCTASE"/>
    <property type="match status" value="1"/>
</dbReference>
<evidence type="ECO:0000256" key="2">
    <source>
        <dbReference type="ARBA" id="ARBA00004882"/>
    </source>
</evidence>
<evidence type="ECO:0000313" key="14">
    <source>
        <dbReference type="EMBL" id="MBZ6074998.1"/>
    </source>
</evidence>
<dbReference type="GO" id="GO:0008835">
    <property type="term" value="F:diaminohydroxyphosphoribosylaminopyrimidine deaminase activity"/>
    <property type="evidence" value="ECO:0007669"/>
    <property type="project" value="UniProtKB-EC"/>
</dbReference>
<dbReference type="EC" id="1.1.1.193" evidence="12"/>
<evidence type="ECO:0000256" key="12">
    <source>
        <dbReference type="PIRNR" id="PIRNR006769"/>
    </source>
</evidence>
<dbReference type="PROSITE" id="PS51747">
    <property type="entry name" value="CYT_DCMP_DEAMINASES_2"/>
    <property type="match status" value="1"/>
</dbReference>
<comment type="function">
    <text evidence="1 12">Converts 2,5-diamino-6-(ribosylamino)-4(3h)-pyrimidinone 5'-phosphate into 5-amino-6-(ribosylamino)-2,4(1h,3h)-pyrimidinedione 5'-phosphate.</text>
</comment>
<proteinExistence type="inferred from homology"/>
<dbReference type="InterPro" id="IPR004794">
    <property type="entry name" value="Eubact_RibD"/>
</dbReference>
<dbReference type="SUPFAM" id="SSF53597">
    <property type="entry name" value="Dihydrofolate reductase-like"/>
    <property type="match status" value="1"/>
</dbReference>
<evidence type="ECO:0000256" key="1">
    <source>
        <dbReference type="ARBA" id="ARBA00002151"/>
    </source>
</evidence>
<evidence type="ECO:0000256" key="4">
    <source>
        <dbReference type="ARBA" id="ARBA00005259"/>
    </source>
</evidence>
<evidence type="ECO:0000256" key="9">
    <source>
        <dbReference type="ARBA" id="ARBA00022857"/>
    </source>
</evidence>
<comment type="similarity">
    <text evidence="4 12">In the N-terminal section; belongs to the cytidine and deoxycytidylate deaminase family.</text>
</comment>
<dbReference type="SUPFAM" id="SSF53927">
    <property type="entry name" value="Cytidine deaminase-like"/>
    <property type="match status" value="1"/>
</dbReference>
<evidence type="ECO:0000256" key="7">
    <source>
        <dbReference type="ARBA" id="ARBA00022723"/>
    </source>
</evidence>
<sequence>MSLAIALGRRNLGATWPNPSVGAVLVQHQNDGPLIIAVGATQAGGRPHAERVALARAGERARGGTLYVSLEPCSHHGKSPPCIDAIMEAGVARVVSAIEDPDGRVAGRGHDRLRQAGIEVDVGCMSREALRAHRGHIVRVTEGRPFVTVKLARTTEGFAGVREGPRLMITDEIANGRVHLMRAHTDAVLVGIETILADDPLLTVRLPGLEDRSPVRVVLDSSLRIPMASRLVAGARAHPTWIVTTLTAPVHVERALMEAGVEVLRVPADASGRVSLPEALRLLGERCLTRLFCEGGPALADALAQGDLIDELVLVTGGSGRGRGDIPALGHSLQEKMDELVLVGDEQLGSDLFMFWEKP</sequence>
<comment type="caution">
    <text evidence="14">The sequence shown here is derived from an EMBL/GenBank/DDBJ whole genome shotgun (WGS) entry which is preliminary data.</text>
</comment>
<feature type="domain" description="CMP/dCMP-type deaminase" evidence="13">
    <location>
        <begin position="1"/>
        <end position="121"/>
    </location>
</feature>
<organism evidence="14 15">
    <name type="scientific">Microvirga puerhi</name>
    <dbReference type="NCBI Taxonomy" id="2876078"/>
    <lineage>
        <taxon>Bacteria</taxon>
        <taxon>Pseudomonadati</taxon>
        <taxon>Pseudomonadota</taxon>
        <taxon>Alphaproteobacteria</taxon>
        <taxon>Hyphomicrobiales</taxon>
        <taxon>Methylobacteriaceae</taxon>
        <taxon>Microvirga</taxon>
    </lineage>
</organism>
<dbReference type="Proteomes" id="UP000704176">
    <property type="component" value="Unassembled WGS sequence"/>
</dbReference>
<dbReference type="InterPro" id="IPR024072">
    <property type="entry name" value="DHFR-like_dom_sf"/>
</dbReference>
<evidence type="ECO:0000256" key="6">
    <source>
        <dbReference type="ARBA" id="ARBA00022619"/>
    </source>
</evidence>
<dbReference type="Pfam" id="PF00383">
    <property type="entry name" value="dCMP_cyt_deam_1"/>
    <property type="match status" value="1"/>
</dbReference>
<keyword evidence="11" id="KW-0511">Multifunctional enzyme</keyword>
<dbReference type="EC" id="3.5.4.26" evidence="12"/>
<dbReference type="InterPro" id="IPR050765">
    <property type="entry name" value="Riboflavin_Biosynth_HTPR"/>
</dbReference>
<keyword evidence="6 12" id="KW-0686">Riboflavin biosynthesis</keyword>
<comment type="similarity">
    <text evidence="5 12">In the C-terminal section; belongs to the HTP reductase family.</text>
</comment>
<dbReference type="GO" id="GO:0008703">
    <property type="term" value="F:5-amino-6-(5-phosphoribosylamino)uracil reductase activity"/>
    <property type="evidence" value="ECO:0007669"/>
    <property type="project" value="UniProtKB-EC"/>
</dbReference>
<dbReference type="NCBIfam" id="TIGR00326">
    <property type="entry name" value="eubact_ribD"/>
    <property type="match status" value="1"/>
</dbReference>
<keyword evidence="15" id="KW-1185">Reference proteome</keyword>
<protein>
    <recommendedName>
        <fullName evidence="12">Riboflavin biosynthesis protein RibD</fullName>
    </recommendedName>
    <domain>
        <recommendedName>
            <fullName evidence="12">Diaminohydroxyphosphoribosylaminopyrimidine deaminase</fullName>
            <shortName evidence="12">DRAP deaminase</shortName>
            <ecNumber evidence="12">3.5.4.26</ecNumber>
        </recommendedName>
        <alternativeName>
            <fullName evidence="12">Riboflavin-specific deaminase</fullName>
        </alternativeName>
    </domain>
    <domain>
        <recommendedName>
            <fullName evidence="12">5-amino-6-(5-phosphoribosylamino)uracil reductase</fullName>
            <ecNumber evidence="12">1.1.1.193</ecNumber>
        </recommendedName>
        <alternativeName>
            <fullName evidence="12">HTP reductase</fullName>
        </alternativeName>
    </domain>
</protein>
<dbReference type="PROSITE" id="PS00903">
    <property type="entry name" value="CYT_DCMP_DEAMINASES_1"/>
    <property type="match status" value="1"/>
</dbReference>
<evidence type="ECO:0000256" key="10">
    <source>
        <dbReference type="ARBA" id="ARBA00023002"/>
    </source>
</evidence>
<comment type="catalytic activity">
    <reaction evidence="12">
        <text>5-amino-6-(5-phospho-D-ribitylamino)uracil + NADP(+) = 5-amino-6-(5-phospho-D-ribosylamino)uracil + NADPH + H(+)</text>
        <dbReference type="Rhea" id="RHEA:17845"/>
        <dbReference type="ChEBI" id="CHEBI:15378"/>
        <dbReference type="ChEBI" id="CHEBI:57783"/>
        <dbReference type="ChEBI" id="CHEBI:58349"/>
        <dbReference type="ChEBI" id="CHEBI:58421"/>
        <dbReference type="ChEBI" id="CHEBI:58453"/>
        <dbReference type="EC" id="1.1.1.193"/>
    </reaction>
</comment>
<dbReference type="Gene3D" id="3.40.430.10">
    <property type="entry name" value="Dihydrofolate Reductase, subunit A"/>
    <property type="match status" value="1"/>
</dbReference>
<keyword evidence="12 14" id="KW-0378">Hydrolase</keyword>
<comment type="pathway">
    <text evidence="2 12">Cofactor biosynthesis; riboflavin biosynthesis; 5-amino-6-(D-ribitylamino)uracil from GTP: step 2/4.</text>
</comment>
<gene>
    <name evidence="14" type="primary">ribD</name>
    <name evidence="14" type="ORF">K9B37_01630</name>
</gene>
<keyword evidence="8 12" id="KW-0862">Zinc</keyword>
<evidence type="ECO:0000256" key="11">
    <source>
        <dbReference type="ARBA" id="ARBA00023268"/>
    </source>
</evidence>
<comment type="catalytic activity">
    <reaction evidence="12">
        <text>2,5-diamino-6-hydroxy-4-(5-phosphoribosylamino)-pyrimidine + H2O + H(+) = 5-amino-6-(5-phospho-D-ribosylamino)uracil + NH4(+)</text>
        <dbReference type="Rhea" id="RHEA:21868"/>
        <dbReference type="ChEBI" id="CHEBI:15377"/>
        <dbReference type="ChEBI" id="CHEBI:15378"/>
        <dbReference type="ChEBI" id="CHEBI:28938"/>
        <dbReference type="ChEBI" id="CHEBI:58453"/>
        <dbReference type="ChEBI" id="CHEBI:58614"/>
        <dbReference type="EC" id="3.5.4.26"/>
    </reaction>
</comment>
<dbReference type="Pfam" id="PF01872">
    <property type="entry name" value="RibD_C"/>
    <property type="match status" value="1"/>
</dbReference>
<accession>A0ABS7VHL7</accession>
<reference evidence="14 15" key="1">
    <citation type="submission" date="2021-09" db="EMBL/GenBank/DDBJ databases">
        <title>The complete genome sequence of a new microorganism.</title>
        <authorList>
            <person name="Zi Z."/>
        </authorList>
    </citation>
    <scope>NUCLEOTIDE SEQUENCE [LARGE SCALE GENOMIC DNA]</scope>
    <source>
        <strain evidence="14 15">WGZ8</strain>
    </source>
</reference>
<dbReference type="InterPro" id="IPR002734">
    <property type="entry name" value="RibDG_C"/>
</dbReference>
<evidence type="ECO:0000256" key="3">
    <source>
        <dbReference type="ARBA" id="ARBA00004910"/>
    </source>
</evidence>
<keyword evidence="10 12" id="KW-0560">Oxidoreductase</keyword>
<evidence type="ECO:0000256" key="5">
    <source>
        <dbReference type="ARBA" id="ARBA00007417"/>
    </source>
</evidence>